<reference evidence="1 2" key="1">
    <citation type="submission" date="2024-04" db="EMBL/GenBank/DDBJ databases">
        <authorList>
            <person name="Fracassetti M."/>
        </authorList>
    </citation>
    <scope>NUCLEOTIDE SEQUENCE [LARGE SCALE GENOMIC DNA]</scope>
</reference>
<dbReference type="AlphaFoldDB" id="A0AAV2D581"/>
<dbReference type="EMBL" id="OZ034815">
    <property type="protein sequence ID" value="CAL1367733.1"/>
    <property type="molecule type" value="Genomic_DNA"/>
</dbReference>
<dbReference type="Proteomes" id="UP001497516">
    <property type="component" value="Chromosome 2"/>
</dbReference>
<keyword evidence="2" id="KW-1185">Reference proteome</keyword>
<protein>
    <submittedName>
        <fullName evidence="1">Uncharacterized protein</fullName>
    </submittedName>
</protein>
<accession>A0AAV2D581</accession>
<sequence length="119" mass="13007">MHFLMKFRPEYEGIRASLLHRNVTKVEDVLGELVREESRLRSQAKIDFQAADSSPAAFVAGPTTGPVYAAAPVQSNALPLTQDAIRQMLQEVVRDALPSALGSVFTVGQENGEGDRPRD</sequence>
<name>A0AAV2D581_9ROSI</name>
<proteinExistence type="predicted"/>
<evidence type="ECO:0000313" key="2">
    <source>
        <dbReference type="Proteomes" id="UP001497516"/>
    </source>
</evidence>
<gene>
    <name evidence="1" type="ORF">LTRI10_LOCUS11249</name>
</gene>
<organism evidence="1 2">
    <name type="scientific">Linum trigynum</name>
    <dbReference type="NCBI Taxonomy" id="586398"/>
    <lineage>
        <taxon>Eukaryota</taxon>
        <taxon>Viridiplantae</taxon>
        <taxon>Streptophyta</taxon>
        <taxon>Embryophyta</taxon>
        <taxon>Tracheophyta</taxon>
        <taxon>Spermatophyta</taxon>
        <taxon>Magnoliopsida</taxon>
        <taxon>eudicotyledons</taxon>
        <taxon>Gunneridae</taxon>
        <taxon>Pentapetalae</taxon>
        <taxon>rosids</taxon>
        <taxon>fabids</taxon>
        <taxon>Malpighiales</taxon>
        <taxon>Linaceae</taxon>
        <taxon>Linum</taxon>
    </lineage>
</organism>
<evidence type="ECO:0000313" key="1">
    <source>
        <dbReference type="EMBL" id="CAL1367733.1"/>
    </source>
</evidence>